<keyword evidence="5" id="KW-0808">Transferase</keyword>
<dbReference type="InterPro" id="IPR050134">
    <property type="entry name" value="NAD-dep_sirtuin_deacylases"/>
</dbReference>
<proteinExistence type="inferred from homology"/>
<dbReference type="GO" id="GO:0005654">
    <property type="term" value="C:nucleoplasm"/>
    <property type="evidence" value="ECO:0007669"/>
    <property type="project" value="TreeGrafter"/>
</dbReference>
<reference evidence="13" key="1">
    <citation type="submission" date="2022-01" db="UniProtKB">
        <authorList>
            <consortium name="EnsemblMetazoa"/>
        </authorList>
    </citation>
    <scope>IDENTIFICATION</scope>
</reference>
<feature type="region of interest" description="Disordered" evidence="11">
    <location>
        <begin position="430"/>
        <end position="521"/>
    </location>
</feature>
<dbReference type="Proteomes" id="UP000494040">
    <property type="component" value="Unassembled WGS sequence"/>
</dbReference>
<feature type="compositionally biased region" description="Acidic residues" evidence="11">
    <location>
        <begin position="21"/>
        <end position="41"/>
    </location>
</feature>
<comment type="cofactor">
    <cofactor evidence="1">
        <name>Zn(2+)</name>
        <dbReference type="ChEBI" id="CHEBI:29105"/>
    </cofactor>
</comment>
<dbReference type="GO" id="GO:0002039">
    <property type="term" value="F:p53 binding"/>
    <property type="evidence" value="ECO:0007669"/>
    <property type="project" value="TreeGrafter"/>
</dbReference>
<dbReference type="EC" id="2.3.1.286" evidence="4"/>
<dbReference type="GO" id="GO:0003714">
    <property type="term" value="F:transcription corepressor activity"/>
    <property type="evidence" value="ECO:0007669"/>
    <property type="project" value="TreeGrafter"/>
</dbReference>
<dbReference type="GO" id="GO:0033553">
    <property type="term" value="C:rDNA heterochromatin"/>
    <property type="evidence" value="ECO:0007669"/>
    <property type="project" value="TreeGrafter"/>
</dbReference>
<feature type="binding site" evidence="10">
    <location>
        <position position="307"/>
    </location>
    <ligand>
        <name>Zn(2+)</name>
        <dbReference type="ChEBI" id="CHEBI:29105"/>
    </ligand>
</feature>
<dbReference type="OrthoDB" id="424302at2759"/>
<dbReference type="SUPFAM" id="SSF52467">
    <property type="entry name" value="DHS-like NAD/FAD-binding domain"/>
    <property type="match status" value="1"/>
</dbReference>
<evidence type="ECO:0000256" key="2">
    <source>
        <dbReference type="ARBA" id="ARBA00004123"/>
    </source>
</evidence>
<keyword evidence="6 10" id="KW-0479">Metal-binding</keyword>
<feature type="compositionally biased region" description="Acidic residues" evidence="11">
    <location>
        <begin position="54"/>
        <end position="63"/>
    </location>
</feature>
<protein>
    <recommendedName>
        <fullName evidence="4">protein acetyllysine N-acetyltransferase</fullName>
        <ecNumber evidence="4">2.3.1.286</ecNumber>
    </recommendedName>
</protein>
<dbReference type="FunFam" id="3.30.1600.10:FF:000013">
    <property type="entry name" value="NAD-dependent protein deacetylase sirtuin-1"/>
    <property type="match status" value="1"/>
</dbReference>
<evidence type="ECO:0000256" key="5">
    <source>
        <dbReference type="ARBA" id="ARBA00022679"/>
    </source>
</evidence>
<dbReference type="GO" id="GO:0046872">
    <property type="term" value="F:metal ion binding"/>
    <property type="evidence" value="ECO:0007669"/>
    <property type="project" value="UniProtKB-KW"/>
</dbReference>
<evidence type="ECO:0000256" key="9">
    <source>
        <dbReference type="ARBA" id="ARBA00023242"/>
    </source>
</evidence>
<feature type="compositionally biased region" description="Polar residues" evidence="11">
    <location>
        <begin position="448"/>
        <end position="457"/>
    </location>
</feature>
<sequence>MASLPDGPESPPPKRLKLDDLEQELNNDTENSDDLQDEDGLFFEPGDFFGLPDDQGEDGEDDDKNPGYYATCRELIGKMIRDHLKYVQNAVGVICWIENQRSNGANPEAVITHLTGKDLTLPDPVSDLFLWNIINDNLEPPKRKRLHDVTTVNDVVHLINKCSNIIVLTGAGVSVSCGIPDFRSKNGVYARLAEDFPDLPDPQAMFDINYFRQNPKPFFKFAKEIYPGQFKPSPCHRFIKLLEKNKKLLRNYTQNIDTLEKVAGINNVIECHGSFSTASCTFCGYKVTSDDIKEEIFQQQIPYCTKCTPPEGVQNVMKPDIVFFGEHLSDAFHESIEYDVTHCDLLIVIGSSLKVRPVSLIPYSLPSKVPQILINRETLPKNYFDIELLGDSDVIVDHLCNLLGGDWKNEICWRDTPLVDISDNPPTPFLNMFSTSNKEEMNGDTGDTLLSSDNSLSVEEEDENVESTSDDVQPVKCQKIGKRHIQGGHSGHSSMRDSGIGENSNSSQEDSSSPSRPASHENSFYCLRKRRYVFPGAELNDLYDFC</sequence>
<feature type="compositionally biased region" description="Acidic residues" evidence="11">
    <location>
        <begin position="458"/>
        <end position="469"/>
    </location>
</feature>
<dbReference type="PROSITE" id="PS50305">
    <property type="entry name" value="SIRTUIN"/>
    <property type="match status" value="1"/>
</dbReference>
<dbReference type="PANTHER" id="PTHR11085:SF9">
    <property type="entry name" value="NAD-DEPENDENT PROTEIN DEACETYLASE SIRTUIN-1"/>
    <property type="match status" value="1"/>
</dbReference>
<keyword evidence="7 10" id="KW-0862">Zinc</keyword>
<keyword evidence="8" id="KW-0520">NAD</keyword>
<dbReference type="GO" id="GO:0017136">
    <property type="term" value="F:histone deacetylase activity, NAD-dependent"/>
    <property type="evidence" value="ECO:0007669"/>
    <property type="project" value="TreeGrafter"/>
</dbReference>
<evidence type="ECO:0000256" key="1">
    <source>
        <dbReference type="ARBA" id="ARBA00001947"/>
    </source>
</evidence>
<evidence type="ECO:0000256" key="6">
    <source>
        <dbReference type="ARBA" id="ARBA00022723"/>
    </source>
</evidence>
<evidence type="ECO:0000256" key="7">
    <source>
        <dbReference type="ARBA" id="ARBA00022833"/>
    </source>
</evidence>
<evidence type="ECO:0000256" key="11">
    <source>
        <dbReference type="SAM" id="MobiDB-lite"/>
    </source>
</evidence>
<accession>A0A8I6RW22</accession>
<evidence type="ECO:0000256" key="3">
    <source>
        <dbReference type="ARBA" id="ARBA00006924"/>
    </source>
</evidence>
<dbReference type="GeneID" id="106668020"/>
<evidence type="ECO:0000259" key="12">
    <source>
        <dbReference type="PROSITE" id="PS50305"/>
    </source>
</evidence>
<feature type="binding site" evidence="10">
    <location>
        <position position="280"/>
    </location>
    <ligand>
        <name>Zn(2+)</name>
        <dbReference type="ChEBI" id="CHEBI:29105"/>
    </ligand>
</feature>
<organism evidence="13 14">
    <name type="scientific">Cimex lectularius</name>
    <name type="common">Bed bug</name>
    <name type="synonym">Acanthia lectularia</name>
    <dbReference type="NCBI Taxonomy" id="79782"/>
    <lineage>
        <taxon>Eukaryota</taxon>
        <taxon>Metazoa</taxon>
        <taxon>Ecdysozoa</taxon>
        <taxon>Arthropoda</taxon>
        <taxon>Hexapoda</taxon>
        <taxon>Insecta</taxon>
        <taxon>Pterygota</taxon>
        <taxon>Neoptera</taxon>
        <taxon>Paraneoptera</taxon>
        <taxon>Hemiptera</taxon>
        <taxon>Heteroptera</taxon>
        <taxon>Panheteroptera</taxon>
        <taxon>Cimicomorpha</taxon>
        <taxon>Cimicidae</taxon>
        <taxon>Cimex</taxon>
    </lineage>
</organism>
<feature type="domain" description="Deacetylase sirtuin-type" evidence="12">
    <location>
        <begin position="145"/>
        <end position="406"/>
    </location>
</feature>
<dbReference type="KEGG" id="clec:106668020"/>
<dbReference type="Pfam" id="PF02146">
    <property type="entry name" value="SIR2"/>
    <property type="match status" value="1"/>
</dbReference>
<dbReference type="InterPro" id="IPR026591">
    <property type="entry name" value="Sirtuin_cat_small_dom_sf"/>
</dbReference>
<feature type="active site" description="Proton acceptor" evidence="10">
    <location>
        <position position="272"/>
    </location>
</feature>
<comment type="similarity">
    <text evidence="3">Belongs to the sirtuin family. Class I subfamily.</text>
</comment>
<dbReference type="InterPro" id="IPR026590">
    <property type="entry name" value="Ssirtuin_cat_dom"/>
</dbReference>
<evidence type="ECO:0000313" key="13">
    <source>
        <dbReference type="EnsemblMetazoa" id="XP_014251885.1"/>
    </source>
</evidence>
<evidence type="ECO:0000256" key="4">
    <source>
        <dbReference type="ARBA" id="ARBA00012928"/>
    </source>
</evidence>
<dbReference type="EnsemblMetazoa" id="XM_014396399.2">
    <property type="protein sequence ID" value="XP_014251885.1"/>
    <property type="gene ID" value="LOC106668020"/>
</dbReference>
<feature type="binding site" evidence="10">
    <location>
        <position position="304"/>
    </location>
    <ligand>
        <name>Zn(2+)</name>
        <dbReference type="ChEBI" id="CHEBI:29105"/>
    </ligand>
</feature>
<keyword evidence="9" id="KW-0539">Nucleus</keyword>
<keyword evidence="14" id="KW-1185">Reference proteome</keyword>
<dbReference type="GO" id="GO:0005637">
    <property type="term" value="C:nuclear inner membrane"/>
    <property type="evidence" value="ECO:0007669"/>
    <property type="project" value="TreeGrafter"/>
</dbReference>
<feature type="compositionally biased region" description="Low complexity" evidence="11">
    <location>
        <begin position="502"/>
        <end position="521"/>
    </location>
</feature>
<evidence type="ECO:0000256" key="10">
    <source>
        <dbReference type="PROSITE-ProRule" id="PRU00236"/>
    </source>
</evidence>
<comment type="subcellular location">
    <subcellularLocation>
        <location evidence="2">Nucleus</location>
    </subcellularLocation>
</comment>
<dbReference type="InterPro" id="IPR029035">
    <property type="entry name" value="DHS-like_NAD/FAD-binding_dom"/>
</dbReference>
<feature type="region of interest" description="Disordered" evidence="11">
    <location>
        <begin position="1"/>
        <end position="66"/>
    </location>
</feature>
<feature type="binding site" evidence="10">
    <location>
        <position position="283"/>
    </location>
    <ligand>
        <name>Zn(2+)</name>
        <dbReference type="ChEBI" id="CHEBI:29105"/>
    </ligand>
</feature>
<dbReference type="Gene3D" id="3.30.1600.10">
    <property type="entry name" value="SIR2/SIRT2 'Small Domain"/>
    <property type="match status" value="1"/>
</dbReference>
<evidence type="ECO:0000313" key="14">
    <source>
        <dbReference type="Proteomes" id="UP000494040"/>
    </source>
</evidence>
<dbReference type="PANTHER" id="PTHR11085">
    <property type="entry name" value="NAD-DEPENDENT PROTEIN DEACYLASE SIRTUIN-5, MITOCHONDRIAL-RELATED"/>
    <property type="match status" value="1"/>
</dbReference>
<name>A0A8I6RW22_CIMLE</name>
<dbReference type="InterPro" id="IPR003000">
    <property type="entry name" value="Sirtuin"/>
</dbReference>
<evidence type="ECO:0000256" key="8">
    <source>
        <dbReference type="ARBA" id="ARBA00023027"/>
    </source>
</evidence>
<dbReference type="AlphaFoldDB" id="A0A8I6RW22"/>
<dbReference type="GO" id="GO:0070403">
    <property type="term" value="F:NAD+ binding"/>
    <property type="evidence" value="ECO:0007669"/>
    <property type="project" value="InterPro"/>
</dbReference>
<dbReference type="RefSeq" id="XP_014251885.1">
    <property type="nucleotide sequence ID" value="XM_014396399.2"/>
</dbReference>
<dbReference type="Gene3D" id="3.40.50.1220">
    <property type="entry name" value="TPP-binding domain"/>
    <property type="match status" value="1"/>
</dbReference>